<name>A0A391NST7_9EUKA</name>
<gene>
    <name evidence="1" type="ORF">KIPB_014068</name>
</gene>
<dbReference type="Proteomes" id="UP000265618">
    <property type="component" value="Unassembled WGS sequence"/>
</dbReference>
<reference evidence="1 2" key="1">
    <citation type="journal article" date="2018" name="PLoS ONE">
        <title>The draft genome of Kipferlia bialata reveals reductive genome evolution in fornicate parasites.</title>
        <authorList>
            <person name="Tanifuji G."/>
            <person name="Takabayashi S."/>
            <person name="Kume K."/>
            <person name="Takagi M."/>
            <person name="Nakayama T."/>
            <person name="Kamikawa R."/>
            <person name="Inagaki Y."/>
            <person name="Hashimoto T."/>
        </authorList>
    </citation>
    <scope>NUCLEOTIDE SEQUENCE [LARGE SCALE GENOMIC DNA]</scope>
    <source>
        <strain evidence="1">NY0173</strain>
    </source>
</reference>
<keyword evidence="2" id="KW-1185">Reference proteome</keyword>
<dbReference type="EMBL" id="BDIP01007025">
    <property type="protein sequence ID" value="GCA64364.1"/>
    <property type="molecule type" value="Genomic_DNA"/>
</dbReference>
<evidence type="ECO:0000313" key="2">
    <source>
        <dbReference type="Proteomes" id="UP000265618"/>
    </source>
</evidence>
<evidence type="ECO:0000313" key="1">
    <source>
        <dbReference type="EMBL" id="GCA64364.1"/>
    </source>
</evidence>
<dbReference type="AlphaFoldDB" id="A0A391NST7"/>
<proteinExistence type="predicted"/>
<comment type="caution">
    <text evidence="1">The sequence shown here is derived from an EMBL/GenBank/DDBJ whole genome shotgun (WGS) entry which is preliminary data.</text>
</comment>
<feature type="non-terminal residue" evidence="1">
    <location>
        <position position="182"/>
    </location>
</feature>
<organism evidence="1 2">
    <name type="scientific">Kipferlia bialata</name>
    <dbReference type="NCBI Taxonomy" id="797122"/>
    <lineage>
        <taxon>Eukaryota</taxon>
        <taxon>Metamonada</taxon>
        <taxon>Carpediemonas-like organisms</taxon>
        <taxon>Kipferlia</taxon>
    </lineage>
</organism>
<accession>A0A391NST7</accession>
<protein>
    <submittedName>
        <fullName evidence="1">Uncharacterized protein</fullName>
    </submittedName>
</protein>
<sequence length="182" mass="20980">MRERNAEMLRLLSEKKVVWHGLGTHSKITGIPGNYQAISRRFGIHGKMIKRENTRVAKAMALKFPDECVDWRFAICRLKEAGRLLCREKALLCPYESDIRDFPMAPLPRELVKKIWSNTACLVRQDKRKRPSVPVSSTKDLRDLFHALWLAQNGEDHLHPLEFEVSLDPIDKNLLNHVAGNC</sequence>